<name>A0ABU1SXR3_9HYPH</name>
<organism evidence="1 2">
    <name type="scientific">Rhizobium miluonense</name>
    <dbReference type="NCBI Taxonomy" id="411945"/>
    <lineage>
        <taxon>Bacteria</taxon>
        <taxon>Pseudomonadati</taxon>
        <taxon>Pseudomonadota</taxon>
        <taxon>Alphaproteobacteria</taxon>
        <taxon>Hyphomicrobiales</taxon>
        <taxon>Rhizobiaceae</taxon>
        <taxon>Rhizobium/Agrobacterium group</taxon>
        <taxon>Rhizobium</taxon>
    </lineage>
</organism>
<protein>
    <submittedName>
        <fullName evidence="1">Uncharacterized protein</fullName>
    </submittedName>
</protein>
<comment type="caution">
    <text evidence="1">The sequence shown here is derived from an EMBL/GenBank/DDBJ whole genome shotgun (WGS) entry which is preliminary data.</text>
</comment>
<dbReference type="EMBL" id="JAVDUP010000009">
    <property type="protein sequence ID" value="MDR6903737.1"/>
    <property type="molecule type" value="Genomic_DNA"/>
</dbReference>
<accession>A0ABU1SXR3</accession>
<gene>
    <name evidence="1" type="ORF">J2W52_005370</name>
</gene>
<keyword evidence="2" id="KW-1185">Reference proteome</keyword>
<sequence>MPILLPASERVETFAVFEEPVSLKLENGPVGGE</sequence>
<proteinExistence type="predicted"/>
<evidence type="ECO:0000313" key="2">
    <source>
        <dbReference type="Proteomes" id="UP001250791"/>
    </source>
</evidence>
<evidence type="ECO:0000313" key="1">
    <source>
        <dbReference type="EMBL" id="MDR6903737.1"/>
    </source>
</evidence>
<dbReference type="Proteomes" id="UP001250791">
    <property type="component" value="Unassembled WGS sequence"/>
</dbReference>
<reference evidence="1 2" key="1">
    <citation type="submission" date="2023-07" db="EMBL/GenBank/DDBJ databases">
        <title>Sorghum-associated microbial communities from plants grown in Nebraska, USA.</title>
        <authorList>
            <person name="Schachtman D."/>
        </authorList>
    </citation>
    <scope>NUCLEOTIDE SEQUENCE [LARGE SCALE GENOMIC DNA]</scope>
    <source>
        <strain evidence="1 2">3199</strain>
    </source>
</reference>